<dbReference type="InterPro" id="IPR009097">
    <property type="entry name" value="Cyclic_Pdiesterase"/>
</dbReference>
<name>A0ABT8L1Z9_9BACT</name>
<dbReference type="Pfam" id="PF13563">
    <property type="entry name" value="2_5_RNA_ligase2"/>
    <property type="match status" value="1"/>
</dbReference>
<evidence type="ECO:0000313" key="2">
    <source>
        <dbReference type="Proteomes" id="UP001172083"/>
    </source>
</evidence>
<proteinExistence type="predicted"/>
<accession>A0ABT8L1Z9</accession>
<dbReference type="Gene3D" id="3.90.1140.10">
    <property type="entry name" value="Cyclic phosphodiesterase"/>
    <property type="match status" value="1"/>
</dbReference>
<reference evidence="1" key="1">
    <citation type="submission" date="2023-06" db="EMBL/GenBank/DDBJ databases">
        <title>Genomic of Agaribacillus aureum.</title>
        <authorList>
            <person name="Wang G."/>
        </authorList>
    </citation>
    <scope>NUCLEOTIDE SEQUENCE</scope>
    <source>
        <strain evidence="1">BMA12</strain>
    </source>
</reference>
<dbReference type="GO" id="GO:0016874">
    <property type="term" value="F:ligase activity"/>
    <property type="evidence" value="ECO:0007669"/>
    <property type="project" value="UniProtKB-KW"/>
</dbReference>
<sequence length="201" mass="22511">MYQHPTEIIAADIVLLPSDQDIEDIVLLNRTLHQPANQQIVLSKTVNLPHLTLLMGGFLLDQLEVSAKAIQSLTSSYPPFHLKIDKVVYKNDCASLDFKKNKRLQQLHEALIKSFRSSMAGNITGAMFAGDSQIGDSSITYINNFWERNTGENYWPHITLGYGKVPDSIRIPGTVSYDKVGLFHLGNHCTCYKSICTFPLT</sequence>
<organism evidence="1 2">
    <name type="scientific">Agaribacillus aureus</name>
    <dbReference type="NCBI Taxonomy" id="3051825"/>
    <lineage>
        <taxon>Bacteria</taxon>
        <taxon>Pseudomonadati</taxon>
        <taxon>Bacteroidota</taxon>
        <taxon>Cytophagia</taxon>
        <taxon>Cytophagales</taxon>
        <taxon>Splendidivirgaceae</taxon>
        <taxon>Agaribacillus</taxon>
    </lineage>
</organism>
<keyword evidence="2" id="KW-1185">Reference proteome</keyword>
<gene>
    <name evidence="1" type="ORF">QQ020_04490</name>
</gene>
<dbReference type="RefSeq" id="WP_346756626.1">
    <property type="nucleotide sequence ID" value="NZ_JAUJEB010000001.1"/>
</dbReference>
<dbReference type="EMBL" id="JAUJEB010000001">
    <property type="protein sequence ID" value="MDN5211291.1"/>
    <property type="molecule type" value="Genomic_DNA"/>
</dbReference>
<dbReference type="SUPFAM" id="SSF55144">
    <property type="entry name" value="LigT-like"/>
    <property type="match status" value="1"/>
</dbReference>
<protein>
    <submittedName>
        <fullName evidence="1">2'-5' RNA ligase family protein</fullName>
    </submittedName>
</protein>
<keyword evidence="1" id="KW-0436">Ligase</keyword>
<dbReference type="Proteomes" id="UP001172083">
    <property type="component" value="Unassembled WGS sequence"/>
</dbReference>
<evidence type="ECO:0000313" key="1">
    <source>
        <dbReference type="EMBL" id="MDN5211291.1"/>
    </source>
</evidence>
<comment type="caution">
    <text evidence="1">The sequence shown here is derived from an EMBL/GenBank/DDBJ whole genome shotgun (WGS) entry which is preliminary data.</text>
</comment>